<evidence type="ECO:0000313" key="7">
    <source>
        <dbReference type="Proteomes" id="UP001174909"/>
    </source>
</evidence>
<comment type="caution">
    <text evidence="6">The sequence shown here is derived from an EMBL/GenBank/DDBJ whole genome shotgun (WGS) entry which is preliminary data.</text>
</comment>
<dbReference type="Pfam" id="PF00041">
    <property type="entry name" value="fn3"/>
    <property type="match status" value="1"/>
</dbReference>
<feature type="domain" description="Fibronectin type-III" evidence="5">
    <location>
        <begin position="354"/>
        <end position="443"/>
    </location>
</feature>
<dbReference type="SMART" id="SM00060">
    <property type="entry name" value="FN3"/>
    <property type="match status" value="2"/>
</dbReference>
<dbReference type="PANTHER" id="PTHR46708:SF2">
    <property type="entry name" value="FIBRONECTIN TYPE-III DOMAIN-CONTAINING PROTEIN"/>
    <property type="match status" value="1"/>
</dbReference>
<dbReference type="SUPFAM" id="SSF49265">
    <property type="entry name" value="Fibronectin type III"/>
    <property type="match status" value="2"/>
</dbReference>
<evidence type="ECO:0000259" key="5">
    <source>
        <dbReference type="PROSITE" id="PS50853"/>
    </source>
</evidence>
<keyword evidence="7" id="KW-1185">Reference proteome</keyword>
<dbReference type="PROSITE" id="PS50853">
    <property type="entry name" value="FN3"/>
    <property type="match status" value="2"/>
</dbReference>
<evidence type="ECO:0000259" key="4">
    <source>
        <dbReference type="PROSITE" id="PS50835"/>
    </source>
</evidence>
<name>A0AA35TB58_GEOBA</name>
<keyword evidence="3" id="KW-0732">Signal</keyword>
<dbReference type="Gene3D" id="2.60.40.10">
    <property type="entry name" value="Immunoglobulins"/>
    <property type="match status" value="3"/>
</dbReference>
<keyword evidence="2" id="KW-0472">Membrane</keyword>
<keyword evidence="2" id="KW-1133">Transmembrane helix</keyword>
<feature type="chain" id="PRO_5041392270" evidence="3">
    <location>
        <begin position="32"/>
        <end position="529"/>
    </location>
</feature>
<dbReference type="InterPro" id="IPR036179">
    <property type="entry name" value="Ig-like_dom_sf"/>
</dbReference>
<dbReference type="InterPro" id="IPR036116">
    <property type="entry name" value="FN3_sf"/>
</dbReference>
<dbReference type="InterPro" id="IPR007110">
    <property type="entry name" value="Ig-like_dom"/>
</dbReference>
<dbReference type="AlphaFoldDB" id="A0AA35TB58"/>
<keyword evidence="1" id="KW-0677">Repeat</keyword>
<evidence type="ECO:0000256" key="2">
    <source>
        <dbReference type="SAM" id="Phobius"/>
    </source>
</evidence>
<accession>A0AA35TB58</accession>
<proteinExistence type="predicted"/>
<organism evidence="6 7">
    <name type="scientific">Geodia barretti</name>
    <name type="common">Barrett's horny sponge</name>
    <dbReference type="NCBI Taxonomy" id="519541"/>
    <lineage>
        <taxon>Eukaryota</taxon>
        <taxon>Metazoa</taxon>
        <taxon>Porifera</taxon>
        <taxon>Demospongiae</taxon>
        <taxon>Heteroscleromorpha</taxon>
        <taxon>Tetractinellida</taxon>
        <taxon>Astrophorina</taxon>
        <taxon>Geodiidae</taxon>
        <taxon>Geodia</taxon>
    </lineage>
</organism>
<dbReference type="InterPro" id="IPR013783">
    <property type="entry name" value="Ig-like_fold"/>
</dbReference>
<feature type="transmembrane region" description="Helical" evidence="2">
    <location>
        <begin position="454"/>
        <end position="480"/>
    </location>
</feature>
<dbReference type="EMBL" id="CASHTH010003422">
    <property type="protein sequence ID" value="CAI8044773.1"/>
    <property type="molecule type" value="Genomic_DNA"/>
</dbReference>
<dbReference type="CDD" id="cd00096">
    <property type="entry name" value="Ig"/>
    <property type="match status" value="1"/>
</dbReference>
<dbReference type="Proteomes" id="UP001174909">
    <property type="component" value="Unassembled WGS sequence"/>
</dbReference>
<keyword evidence="2" id="KW-0812">Transmembrane</keyword>
<dbReference type="PANTHER" id="PTHR46708">
    <property type="entry name" value="TENASCIN"/>
    <property type="match status" value="1"/>
</dbReference>
<dbReference type="InterPro" id="IPR003961">
    <property type="entry name" value="FN3_dom"/>
</dbReference>
<gene>
    <name evidence="6" type="ORF">GBAR_LOCUS24802</name>
</gene>
<feature type="signal peptide" evidence="3">
    <location>
        <begin position="1"/>
        <end position="31"/>
    </location>
</feature>
<dbReference type="CDD" id="cd00063">
    <property type="entry name" value="FN3"/>
    <property type="match status" value="2"/>
</dbReference>
<reference evidence="6" key="1">
    <citation type="submission" date="2023-03" db="EMBL/GenBank/DDBJ databases">
        <authorList>
            <person name="Steffen K."/>
            <person name="Cardenas P."/>
        </authorList>
    </citation>
    <scope>NUCLEOTIDE SEQUENCE</scope>
</reference>
<protein>
    <submittedName>
        <fullName evidence="6">Neogenin</fullName>
    </submittedName>
</protein>
<feature type="domain" description="Ig-like" evidence="4">
    <location>
        <begin position="170"/>
        <end position="246"/>
    </location>
</feature>
<feature type="domain" description="Fibronectin type-III" evidence="5">
    <location>
        <begin position="252"/>
        <end position="343"/>
    </location>
</feature>
<dbReference type="SUPFAM" id="SSF48726">
    <property type="entry name" value="Immunoglobulin"/>
    <property type="match status" value="1"/>
</dbReference>
<evidence type="ECO:0000256" key="3">
    <source>
        <dbReference type="SAM" id="SignalP"/>
    </source>
</evidence>
<dbReference type="PROSITE" id="PS50835">
    <property type="entry name" value="IG_LIKE"/>
    <property type="match status" value="1"/>
</dbReference>
<dbReference type="InterPro" id="IPR050991">
    <property type="entry name" value="ECM_Regulatory_Proteins"/>
</dbReference>
<evidence type="ECO:0000313" key="6">
    <source>
        <dbReference type="EMBL" id="CAI8044773.1"/>
    </source>
</evidence>
<sequence length="529" mass="55840">MCNTLVIDTTCPMMYYLLMLSLLWPLVEVHSQTFPHLSFMGQTLANHSYVDLGQVGRPDDGGEGVRCITDLTTCCTGSDGSHRGDWYFPDGTRLPFPASGIDTFEVRVSEGVDVRRNSDANSPTGIYRCDIPTGAVHHATNISVRDTVYVGLYTASGGMRTEGDVSIIGGLTIDSDQGTLTCISAGGPATTVTWTRDSTTVTQGTQTVLNDPVTAQYTHTLTVRLGGLYSCIVSNNKPSVVSQTLTVRVAAAPTNLMFEVQSDGTSVLLTWTPPDPLGDTTGYTISYTRGGSSGSETVSGGDTNNYTLTGLIRGEMYDISIVGTSEHISGESVEWETATLVPGLTGGERKVDGPDLTVEVIMMGVSSISLSWRVSGDTVVDSEVVWRAISGPAGDRGVSGSITSTSYTIPDLQKLSVYSVTITVRTSSSGDFSESVIAFTVPACESSGSSSEAVAALGGVLAVVIVTAIAVQAMVIVFFVKKLQRAEEYTATLAARLKRAPPGSLKTTSNVAYSVVRGETDDAYETVMS</sequence>
<dbReference type="Pfam" id="PF13895">
    <property type="entry name" value="Ig_2"/>
    <property type="match status" value="1"/>
</dbReference>
<evidence type="ECO:0000256" key="1">
    <source>
        <dbReference type="ARBA" id="ARBA00022737"/>
    </source>
</evidence>